<dbReference type="Proteomes" id="UP001148614">
    <property type="component" value="Unassembled WGS sequence"/>
</dbReference>
<comment type="caution">
    <text evidence="3">The sequence shown here is derived from an EMBL/GenBank/DDBJ whole genome shotgun (WGS) entry which is preliminary data.</text>
</comment>
<feature type="transmembrane region" description="Helical" evidence="2">
    <location>
        <begin position="130"/>
        <end position="157"/>
    </location>
</feature>
<feature type="compositionally biased region" description="Polar residues" evidence="1">
    <location>
        <begin position="45"/>
        <end position="60"/>
    </location>
</feature>
<protein>
    <submittedName>
        <fullName evidence="3">Uncharacterized protein</fullName>
    </submittedName>
</protein>
<keyword evidence="2" id="KW-1133">Transmembrane helix</keyword>
<feature type="transmembrane region" description="Helical" evidence="2">
    <location>
        <begin position="254"/>
        <end position="275"/>
    </location>
</feature>
<dbReference type="VEuPathDB" id="FungiDB:F4678DRAFT_483968"/>
<evidence type="ECO:0000313" key="3">
    <source>
        <dbReference type="EMBL" id="KAJ3572070.1"/>
    </source>
</evidence>
<accession>A0A9W8TNE4</accession>
<proteinExistence type="predicted"/>
<name>A0A9W8TNE4_9PEZI</name>
<feature type="transmembrane region" description="Helical" evidence="2">
    <location>
        <begin position="708"/>
        <end position="730"/>
    </location>
</feature>
<feature type="region of interest" description="Disordered" evidence="1">
    <location>
        <begin position="45"/>
        <end position="74"/>
    </location>
</feature>
<keyword evidence="2" id="KW-0812">Transmembrane</keyword>
<gene>
    <name evidence="3" type="ORF">NPX13_g5171</name>
</gene>
<evidence type="ECO:0000256" key="2">
    <source>
        <dbReference type="SAM" id="Phobius"/>
    </source>
</evidence>
<sequence>MVGFAARSMSNLLKARGNASITAAPQTAVTSEDVMELPLLSSNVPAESFPRSSSPVQNTPIAAIQSPRHTSPSDRRLQTAFEANSIFEPSDPRSSNTINSILESTSQVSVQDDPDNATLPKQRLPLQQSLGVFSIAIMFGGSLLILVAVSFLIFLWAGRGPVEGGTKAPPAWRYIMLRGWATQAVTLTALLLRVISAAQAGLCTSMVAALLLELRGIPISKVVHLSVTRSVSTGPMEFLYASRKIQRLALKPEVLLLFILAFTAFGIQFSSTILLSDFGPSRLVRDANETLMNVAMSPSTNSQKPGSLSTFGSPDTSSILFGEVDSRVGPSPTEYGVSDTGTKRRAFLPFLKEARIDLQYFSGAAFSSVSRVTCIRPSMEARLSFTPNGYPLLQGSINYNRSLEDAGQLPIQRCYTAPGNNVFCLPTTFNCTLPGSYDSVPNPQWTTALCHLEINPSDVRPGWDGQGSPLVFTSGSWPHLVFTTNMLSSDWQQIGPSTLNKSTSVNGEWVTNEIGLGRLLNTTFCLSVIYGTVASLTMTGNLNQTEESLQFNTTTSSPKVETLQTLFGADRMHKSPAERGIFSILDNIQDPALPPSFNINRTSVQDIVDYSSIVFGEGAAAGVFDNTGASVSLCDHCDLLGFSVPDDVAPLFQNIINTTGRAAVAIDTYLAILSRWWYYYLFPRFDVPGHVNVIFVAEVVLPLRWRGIIAVFVLVGVNTVVMWIIAALYVRRTRFSLAGNYWHAVAQLISKETGPLLDKSSEMKDEDLKEQLDLESEDFLVKIARSPHDGHVTVVRVDE</sequence>
<dbReference type="AlphaFoldDB" id="A0A9W8TNE4"/>
<keyword evidence="4" id="KW-1185">Reference proteome</keyword>
<keyword evidence="2" id="KW-0472">Membrane</keyword>
<dbReference type="EMBL" id="JANPWZ010000794">
    <property type="protein sequence ID" value="KAJ3572070.1"/>
    <property type="molecule type" value="Genomic_DNA"/>
</dbReference>
<evidence type="ECO:0000256" key="1">
    <source>
        <dbReference type="SAM" id="MobiDB-lite"/>
    </source>
</evidence>
<evidence type="ECO:0000313" key="4">
    <source>
        <dbReference type="Proteomes" id="UP001148614"/>
    </source>
</evidence>
<reference evidence="3" key="1">
    <citation type="submission" date="2022-07" db="EMBL/GenBank/DDBJ databases">
        <title>Genome Sequence of Xylaria arbuscula.</title>
        <authorList>
            <person name="Buettner E."/>
        </authorList>
    </citation>
    <scope>NUCLEOTIDE SEQUENCE</scope>
    <source>
        <strain evidence="3">VT107</strain>
    </source>
</reference>
<organism evidence="3 4">
    <name type="scientific">Xylaria arbuscula</name>
    <dbReference type="NCBI Taxonomy" id="114810"/>
    <lineage>
        <taxon>Eukaryota</taxon>
        <taxon>Fungi</taxon>
        <taxon>Dikarya</taxon>
        <taxon>Ascomycota</taxon>
        <taxon>Pezizomycotina</taxon>
        <taxon>Sordariomycetes</taxon>
        <taxon>Xylariomycetidae</taxon>
        <taxon>Xylariales</taxon>
        <taxon>Xylariaceae</taxon>
        <taxon>Xylaria</taxon>
    </lineage>
</organism>